<gene>
    <name evidence="6" type="ORF">H9734_08275</name>
</gene>
<dbReference type="PANTHER" id="PTHR30514:SF9">
    <property type="entry name" value="TRANSCRIPTIONAL REGULATOR"/>
    <property type="match status" value="1"/>
</dbReference>
<evidence type="ECO:0000313" key="6">
    <source>
        <dbReference type="EMBL" id="HIX77572.1"/>
    </source>
</evidence>
<proteinExistence type="predicted"/>
<evidence type="ECO:0000256" key="3">
    <source>
        <dbReference type="ARBA" id="ARBA00023163"/>
    </source>
</evidence>
<dbReference type="InterPro" id="IPR001347">
    <property type="entry name" value="SIS_dom"/>
</dbReference>
<dbReference type="PROSITE" id="PS51464">
    <property type="entry name" value="SIS"/>
    <property type="match status" value="1"/>
</dbReference>
<keyword evidence="1" id="KW-0805">Transcription regulation</keyword>
<dbReference type="GO" id="GO:1901135">
    <property type="term" value="P:carbohydrate derivative metabolic process"/>
    <property type="evidence" value="ECO:0007669"/>
    <property type="project" value="InterPro"/>
</dbReference>
<dbReference type="AlphaFoldDB" id="A0A9D1XEF3"/>
<accession>A0A9D1XEF3</accession>
<feature type="domain" description="HTH rpiR-type" evidence="4">
    <location>
        <begin position="4"/>
        <end position="80"/>
    </location>
</feature>
<protein>
    <submittedName>
        <fullName evidence="6">MurR/RpiR family transcriptional regulator</fullName>
    </submittedName>
</protein>
<dbReference type="CDD" id="cd05013">
    <property type="entry name" value="SIS_RpiR"/>
    <property type="match status" value="1"/>
</dbReference>
<organism evidence="6 7">
    <name type="scientific">Candidatus Fusicatenibacter merdavium</name>
    <dbReference type="NCBI Taxonomy" id="2838600"/>
    <lineage>
        <taxon>Bacteria</taxon>
        <taxon>Bacillati</taxon>
        <taxon>Bacillota</taxon>
        <taxon>Clostridia</taxon>
        <taxon>Lachnospirales</taxon>
        <taxon>Lachnospiraceae</taxon>
        <taxon>Fusicatenibacter</taxon>
    </lineage>
</organism>
<dbReference type="InterPro" id="IPR036388">
    <property type="entry name" value="WH-like_DNA-bd_sf"/>
</dbReference>
<dbReference type="GO" id="GO:0003700">
    <property type="term" value="F:DNA-binding transcription factor activity"/>
    <property type="evidence" value="ECO:0007669"/>
    <property type="project" value="InterPro"/>
</dbReference>
<dbReference type="PANTHER" id="PTHR30514">
    <property type="entry name" value="GLUCOKINASE"/>
    <property type="match status" value="1"/>
</dbReference>
<dbReference type="SUPFAM" id="SSF53697">
    <property type="entry name" value="SIS domain"/>
    <property type="match status" value="1"/>
</dbReference>
<evidence type="ECO:0000256" key="2">
    <source>
        <dbReference type="ARBA" id="ARBA00023125"/>
    </source>
</evidence>
<dbReference type="GO" id="GO:0097367">
    <property type="term" value="F:carbohydrate derivative binding"/>
    <property type="evidence" value="ECO:0007669"/>
    <property type="project" value="InterPro"/>
</dbReference>
<evidence type="ECO:0000313" key="7">
    <source>
        <dbReference type="Proteomes" id="UP000886890"/>
    </source>
</evidence>
<sequence>MEQNHFIQSIEETYHTLTKAEKKVADYVLQNSRQVLFLSITDLADACQVGETSVYRFCRSMNMQGYQEFKMQLSLGMTETPEQEKLSESNELLGDTLKETAEKIMQSHLSALRETYCLLKQEELELFLEKIDKAKRVFFFGIGDSLLIAQEACHKFASITGKAYCISDPHMQVIAASSMTADDFAVMISYSGATKDNICTAKTAKQEGASVGCITRFRKSPLTAYSDVTLLCGAAEGPMDGGSVSAKVSQLYLIDLLYQEYYTRHYESCRKTREKVSRAIVEKIF</sequence>
<dbReference type="Gene3D" id="3.40.50.10490">
    <property type="entry name" value="Glucose-6-phosphate isomerase like protein, domain 1"/>
    <property type="match status" value="1"/>
</dbReference>
<dbReference type="InterPro" id="IPR046348">
    <property type="entry name" value="SIS_dom_sf"/>
</dbReference>
<dbReference type="Gene3D" id="1.10.10.10">
    <property type="entry name" value="Winged helix-like DNA-binding domain superfamily/Winged helix DNA-binding domain"/>
    <property type="match status" value="1"/>
</dbReference>
<keyword evidence="3" id="KW-0804">Transcription</keyword>
<dbReference type="InterPro" id="IPR047640">
    <property type="entry name" value="RpiR-like"/>
</dbReference>
<dbReference type="Pfam" id="PF01380">
    <property type="entry name" value="SIS"/>
    <property type="match status" value="1"/>
</dbReference>
<evidence type="ECO:0000259" key="5">
    <source>
        <dbReference type="PROSITE" id="PS51464"/>
    </source>
</evidence>
<feature type="domain" description="SIS" evidence="5">
    <location>
        <begin position="127"/>
        <end position="267"/>
    </location>
</feature>
<evidence type="ECO:0000256" key="1">
    <source>
        <dbReference type="ARBA" id="ARBA00023015"/>
    </source>
</evidence>
<dbReference type="Proteomes" id="UP000886890">
    <property type="component" value="Unassembled WGS sequence"/>
</dbReference>
<dbReference type="EMBL" id="DXEK01000137">
    <property type="protein sequence ID" value="HIX77572.1"/>
    <property type="molecule type" value="Genomic_DNA"/>
</dbReference>
<dbReference type="PROSITE" id="PS51071">
    <property type="entry name" value="HTH_RPIR"/>
    <property type="match status" value="1"/>
</dbReference>
<reference evidence="6" key="2">
    <citation type="submission" date="2021-04" db="EMBL/GenBank/DDBJ databases">
        <authorList>
            <person name="Gilroy R."/>
        </authorList>
    </citation>
    <scope>NUCLEOTIDE SEQUENCE</scope>
    <source>
        <strain evidence="6">CHK183-1962</strain>
    </source>
</reference>
<comment type="caution">
    <text evidence="6">The sequence shown here is derived from an EMBL/GenBank/DDBJ whole genome shotgun (WGS) entry which is preliminary data.</text>
</comment>
<keyword evidence="2" id="KW-0238">DNA-binding</keyword>
<dbReference type="InterPro" id="IPR035472">
    <property type="entry name" value="RpiR-like_SIS"/>
</dbReference>
<dbReference type="InterPro" id="IPR009057">
    <property type="entry name" value="Homeodomain-like_sf"/>
</dbReference>
<dbReference type="SUPFAM" id="SSF46689">
    <property type="entry name" value="Homeodomain-like"/>
    <property type="match status" value="1"/>
</dbReference>
<reference evidence="6" key="1">
    <citation type="journal article" date="2021" name="PeerJ">
        <title>Extensive microbial diversity within the chicken gut microbiome revealed by metagenomics and culture.</title>
        <authorList>
            <person name="Gilroy R."/>
            <person name="Ravi A."/>
            <person name="Getino M."/>
            <person name="Pursley I."/>
            <person name="Horton D.L."/>
            <person name="Alikhan N.F."/>
            <person name="Baker D."/>
            <person name="Gharbi K."/>
            <person name="Hall N."/>
            <person name="Watson M."/>
            <person name="Adriaenssens E.M."/>
            <person name="Foster-Nyarko E."/>
            <person name="Jarju S."/>
            <person name="Secka A."/>
            <person name="Antonio M."/>
            <person name="Oren A."/>
            <person name="Chaudhuri R.R."/>
            <person name="La Ragione R."/>
            <person name="Hildebrand F."/>
            <person name="Pallen M.J."/>
        </authorList>
    </citation>
    <scope>NUCLEOTIDE SEQUENCE</scope>
    <source>
        <strain evidence="6">CHK183-1962</strain>
    </source>
</reference>
<dbReference type="GO" id="GO:0003677">
    <property type="term" value="F:DNA binding"/>
    <property type="evidence" value="ECO:0007669"/>
    <property type="project" value="UniProtKB-KW"/>
</dbReference>
<dbReference type="Pfam" id="PF01418">
    <property type="entry name" value="HTH_6"/>
    <property type="match status" value="1"/>
</dbReference>
<dbReference type="InterPro" id="IPR000281">
    <property type="entry name" value="HTH_RpiR"/>
</dbReference>
<name>A0A9D1XEF3_9FIRM</name>
<evidence type="ECO:0000259" key="4">
    <source>
        <dbReference type="PROSITE" id="PS51071"/>
    </source>
</evidence>